<sequence length="279" mass="31439">MMSLSQTLPDWSVVGFHFSIRNTDSELTPLFPLFRELPPPAKTWQSTLDDFFNPETFVYTLRAVSDNLVPEKCENQNQDSMFGILLPDEFCAPWTTFKSSEIRVCEEKVIGPPNHTPRKVLLKDDTVAFLKLMHRGDKQFLKTELDTYNKIDKARLDSTTRVSHLHGLVQDNSGAILGLLLPYIDCKNLTLSCAIKPETPTALREKWAAQLRDIITQLHNAGLVWGDAKPDNILIDSNKDAWIVDFGGGYTEGWVPKRLAGTVEGDTVALEKMVEFIST</sequence>
<evidence type="ECO:0000313" key="2">
    <source>
        <dbReference type="EMBL" id="KAH7237295.1"/>
    </source>
</evidence>
<dbReference type="AlphaFoldDB" id="A0A9P9GD22"/>
<name>A0A9P9GD22_FUSSL</name>
<dbReference type="Gene3D" id="1.10.510.10">
    <property type="entry name" value="Transferase(Phosphotransferase) domain 1"/>
    <property type="match status" value="1"/>
</dbReference>
<dbReference type="EMBL" id="JAGTJS010000023">
    <property type="protein sequence ID" value="KAH7237295.1"/>
    <property type="molecule type" value="Genomic_DNA"/>
</dbReference>
<dbReference type="Proteomes" id="UP000736672">
    <property type="component" value="Unassembled WGS sequence"/>
</dbReference>
<proteinExistence type="predicted"/>
<dbReference type="InterPro" id="IPR011009">
    <property type="entry name" value="Kinase-like_dom_sf"/>
</dbReference>
<dbReference type="GO" id="GO:0005524">
    <property type="term" value="F:ATP binding"/>
    <property type="evidence" value="ECO:0007669"/>
    <property type="project" value="InterPro"/>
</dbReference>
<dbReference type="PROSITE" id="PS50011">
    <property type="entry name" value="PROTEIN_KINASE_DOM"/>
    <property type="match status" value="1"/>
</dbReference>
<reference evidence="2" key="1">
    <citation type="journal article" date="2021" name="Nat. Commun.">
        <title>Genetic determinants of endophytism in the Arabidopsis root mycobiome.</title>
        <authorList>
            <person name="Mesny F."/>
            <person name="Miyauchi S."/>
            <person name="Thiergart T."/>
            <person name="Pickel B."/>
            <person name="Atanasova L."/>
            <person name="Karlsson M."/>
            <person name="Huettel B."/>
            <person name="Barry K.W."/>
            <person name="Haridas S."/>
            <person name="Chen C."/>
            <person name="Bauer D."/>
            <person name="Andreopoulos W."/>
            <person name="Pangilinan J."/>
            <person name="LaButti K."/>
            <person name="Riley R."/>
            <person name="Lipzen A."/>
            <person name="Clum A."/>
            <person name="Drula E."/>
            <person name="Henrissat B."/>
            <person name="Kohler A."/>
            <person name="Grigoriev I.V."/>
            <person name="Martin F.M."/>
            <person name="Hacquard S."/>
        </authorList>
    </citation>
    <scope>NUCLEOTIDE SEQUENCE</scope>
    <source>
        <strain evidence="2">FSSC 5 MPI-SDFR-AT-0091</strain>
    </source>
</reference>
<accession>A0A9P9GD22</accession>
<protein>
    <recommendedName>
        <fullName evidence="1">Protein kinase domain-containing protein</fullName>
    </recommendedName>
</protein>
<evidence type="ECO:0000259" key="1">
    <source>
        <dbReference type="PROSITE" id="PS50011"/>
    </source>
</evidence>
<dbReference type="InterPro" id="IPR000719">
    <property type="entry name" value="Prot_kinase_dom"/>
</dbReference>
<organism evidence="2 3">
    <name type="scientific">Fusarium solani</name>
    <name type="common">Filamentous fungus</name>
    <dbReference type="NCBI Taxonomy" id="169388"/>
    <lineage>
        <taxon>Eukaryota</taxon>
        <taxon>Fungi</taxon>
        <taxon>Dikarya</taxon>
        <taxon>Ascomycota</taxon>
        <taxon>Pezizomycotina</taxon>
        <taxon>Sordariomycetes</taxon>
        <taxon>Hypocreomycetidae</taxon>
        <taxon>Hypocreales</taxon>
        <taxon>Nectriaceae</taxon>
        <taxon>Fusarium</taxon>
        <taxon>Fusarium solani species complex</taxon>
    </lineage>
</organism>
<dbReference type="GO" id="GO:0004672">
    <property type="term" value="F:protein kinase activity"/>
    <property type="evidence" value="ECO:0007669"/>
    <property type="project" value="InterPro"/>
</dbReference>
<keyword evidence="3" id="KW-1185">Reference proteome</keyword>
<evidence type="ECO:0000313" key="3">
    <source>
        <dbReference type="Proteomes" id="UP000736672"/>
    </source>
</evidence>
<comment type="caution">
    <text evidence="2">The sequence shown here is derived from an EMBL/GenBank/DDBJ whole genome shotgun (WGS) entry which is preliminary data.</text>
</comment>
<gene>
    <name evidence="2" type="ORF">B0J15DRAFT_538595</name>
</gene>
<dbReference type="SUPFAM" id="SSF56112">
    <property type="entry name" value="Protein kinase-like (PK-like)"/>
    <property type="match status" value="1"/>
</dbReference>
<dbReference type="OrthoDB" id="4062651at2759"/>
<feature type="domain" description="Protein kinase" evidence="1">
    <location>
        <begin position="104"/>
        <end position="279"/>
    </location>
</feature>